<dbReference type="STRING" id="1121881.SAMN02745225_00127"/>
<evidence type="ECO:0000313" key="3">
    <source>
        <dbReference type="EMBL" id="SHE27870.1"/>
    </source>
</evidence>
<dbReference type="AlphaFoldDB" id="A0A1M4S6R5"/>
<evidence type="ECO:0000256" key="1">
    <source>
        <dbReference type="ARBA" id="ARBA00022845"/>
    </source>
</evidence>
<feature type="domain" description="Sigma 54 modulation/S30EA ribosomal protein C-terminal" evidence="2">
    <location>
        <begin position="120"/>
        <end position="174"/>
    </location>
</feature>
<dbReference type="GO" id="GO:0043024">
    <property type="term" value="F:ribosomal small subunit binding"/>
    <property type="evidence" value="ECO:0007669"/>
    <property type="project" value="TreeGrafter"/>
</dbReference>
<dbReference type="GO" id="GO:0045900">
    <property type="term" value="P:negative regulation of translational elongation"/>
    <property type="evidence" value="ECO:0007669"/>
    <property type="project" value="TreeGrafter"/>
</dbReference>
<dbReference type="InterPro" id="IPR050574">
    <property type="entry name" value="HPF/YfiA_ribosome-assoc"/>
</dbReference>
<dbReference type="OrthoDB" id="9794975at2"/>
<keyword evidence="1" id="KW-0810">Translation regulation</keyword>
<protein>
    <submittedName>
        <fullName evidence="3">Putative sigma-54 modulation protein</fullName>
    </submittedName>
</protein>
<reference evidence="4" key="1">
    <citation type="submission" date="2016-11" db="EMBL/GenBank/DDBJ databases">
        <authorList>
            <person name="Varghese N."/>
            <person name="Submissions S."/>
        </authorList>
    </citation>
    <scope>NUCLEOTIDE SEQUENCE [LARGE SCALE GENOMIC DNA]</scope>
    <source>
        <strain evidence="4">DSM 19514</strain>
    </source>
</reference>
<dbReference type="PANTHER" id="PTHR33231:SF1">
    <property type="entry name" value="30S RIBOSOMAL PROTEIN"/>
    <property type="match status" value="1"/>
</dbReference>
<dbReference type="InterPro" id="IPR038416">
    <property type="entry name" value="Ribosom_S30AE_C_sf"/>
</dbReference>
<organism evidence="3 4">
    <name type="scientific">Ferrithrix thermotolerans DSM 19514</name>
    <dbReference type="NCBI Taxonomy" id="1121881"/>
    <lineage>
        <taxon>Bacteria</taxon>
        <taxon>Bacillati</taxon>
        <taxon>Actinomycetota</taxon>
        <taxon>Acidimicrobiia</taxon>
        <taxon>Acidimicrobiales</taxon>
        <taxon>Acidimicrobiaceae</taxon>
        <taxon>Ferrithrix</taxon>
    </lineage>
</organism>
<dbReference type="SUPFAM" id="SSF69754">
    <property type="entry name" value="Ribosome binding protein Y (YfiA homologue)"/>
    <property type="match status" value="1"/>
</dbReference>
<dbReference type="RefSeq" id="WP_072787706.1">
    <property type="nucleotide sequence ID" value="NZ_FQUL01000001.1"/>
</dbReference>
<name>A0A1M4S6R5_9ACTN</name>
<dbReference type="Gene3D" id="3.30.505.50">
    <property type="entry name" value="Sigma 54 modulation/S30EA ribosomal protein, C-terminal domain"/>
    <property type="match status" value="1"/>
</dbReference>
<dbReference type="EMBL" id="FQUL01000001">
    <property type="protein sequence ID" value="SHE27870.1"/>
    <property type="molecule type" value="Genomic_DNA"/>
</dbReference>
<dbReference type="Gene3D" id="3.30.160.100">
    <property type="entry name" value="Ribosome hibernation promotion factor-like"/>
    <property type="match status" value="1"/>
</dbReference>
<dbReference type="PANTHER" id="PTHR33231">
    <property type="entry name" value="30S RIBOSOMAL PROTEIN"/>
    <property type="match status" value="1"/>
</dbReference>
<dbReference type="Pfam" id="PF02482">
    <property type="entry name" value="Ribosomal_S30AE"/>
    <property type="match status" value="1"/>
</dbReference>
<dbReference type="InterPro" id="IPR003489">
    <property type="entry name" value="RHF/RaiA"/>
</dbReference>
<dbReference type="NCBIfam" id="TIGR00741">
    <property type="entry name" value="yfiA"/>
    <property type="match status" value="1"/>
</dbReference>
<evidence type="ECO:0000313" key="4">
    <source>
        <dbReference type="Proteomes" id="UP000184295"/>
    </source>
</evidence>
<evidence type="ECO:0000259" key="2">
    <source>
        <dbReference type="Pfam" id="PF16321"/>
    </source>
</evidence>
<proteinExistence type="predicted"/>
<keyword evidence="4" id="KW-1185">Reference proteome</keyword>
<dbReference type="Proteomes" id="UP000184295">
    <property type="component" value="Unassembled WGS sequence"/>
</dbReference>
<accession>A0A1M4S6R5</accession>
<dbReference type="InterPro" id="IPR032528">
    <property type="entry name" value="Ribosom_S30AE_C"/>
</dbReference>
<gene>
    <name evidence="3" type="ORF">SAMN02745225_00127</name>
</gene>
<dbReference type="InterPro" id="IPR036567">
    <property type="entry name" value="RHF-like"/>
</dbReference>
<dbReference type="Pfam" id="PF16321">
    <property type="entry name" value="Ribosom_S30AE_C"/>
    <property type="match status" value="1"/>
</dbReference>
<sequence>MQVEFRHKGCHLDDSLKELVSKRVDHLTRFLDEPKRVEVFFEENNTKAKEDRFLCEVTVVSHGYVVRAHSTGLELLQAFDRVEGKLRHQLERLKTKVLHRSHPHHRGAKVANEDLGEDLEVRIAKAKSFKVPTLDPEEAAFQMDLLSHSFYLFSNAKTGRAAVVYRREDGTVGLIDQEAD</sequence>
<dbReference type="GO" id="GO:0022627">
    <property type="term" value="C:cytosolic small ribosomal subunit"/>
    <property type="evidence" value="ECO:0007669"/>
    <property type="project" value="TreeGrafter"/>
</dbReference>